<reference evidence="9" key="1">
    <citation type="journal article" date="2019" name="Int. J. Syst. Evol. Microbiol.">
        <title>The Global Catalogue of Microorganisms (GCM) 10K type strain sequencing project: providing services to taxonomists for standard genome sequencing and annotation.</title>
        <authorList>
            <consortium name="The Broad Institute Genomics Platform"/>
            <consortium name="The Broad Institute Genome Sequencing Center for Infectious Disease"/>
            <person name="Wu L."/>
            <person name="Ma J."/>
        </authorList>
    </citation>
    <scope>NUCLEOTIDE SEQUENCE [LARGE SCALE GENOMIC DNA]</scope>
    <source>
        <strain evidence="9">CCUG 50754</strain>
    </source>
</reference>
<dbReference type="PANTHER" id="PTHR34820">
    <property type="entry name" value="INNER MEMBRANE PROTEIN YEBZ"/>
    <property type="match status" value="1"/>
</dbReference>
<sequence>MIAPTLSPTVRRVSAALLAFFVVLVGVVVTAAPAAAHDELLESDPADGTTVSALPDEMTFTFSAVISPEPGASEVVVTDAAGTELMTDEPYTEENVLIQPLDASLVTTAGDITVLWKVVSSDGHPISGEIVFTVSSAPTPTPTPTPTTEPTESASPTPTEATPTPTASDAAAASDSSAVVPWIIVAVLGVLVVAASAYLIVSRARRKSAAEAGGDGSSPSSEG</sequence>
<feature type="domain" description="CopC" evidence="7">
    <location>
        <begin position="37"/>
        <end position="134"/>
    </location>
</feature>
<evidence type="ECO:0000259" key="7">
    <source>
        <dbReference type="Pfam" id="PF04234"/>
    </source>
</evidence>
<comment type="subcellular location">
    <subcellularLocation>
        <location evidence="1">Cell envelope</location>
    </subcellularLocation>
</comment>
<feature type="compositionally biased region" description="Low complexity" evidence="5">
    <location>
        <begin position="148"/>
        <end position="170"/>
    </location>
</feature>
<dbReference type="InterPro" id="IPR032694">
    <property type="entry name" value="CopC/D"/>
</dbReference>
<name>A0ABW2ZT97_9MICO</name>
<evidence type="ECO:0000256" key="2">
    <source>
        <dbReference type="ARBA" id="ARBA00022723"/>
    </source>
</evidence>
<evidence type="ECO:0000313" key="9">
    <source>
        <dbReference type="Proteomes" id="UP001597042"/>
    </source>
</evidence>
<dbReference type="InterPro" id="IPR007348">
    <property type="entry name" value="CopC_dom"/>
</dbReference>
<dbReference type="SUPFAM" id="SSF81296">
    <property type="entry name" value="E set domains"/>
    <property type="match status" value="1"/>
</dbReference>
<keyword evidence="9" id="KW-1185">Reference proteome</keyword>
<evidence type="ECO:0000313" key="8">
    <source>
        <dbReference type="EMBL" id="MFD0781795.1"/>
    </source>
</evidence>
<keyword evidence="4" id="KW-0186">Copper</keyword>
<evidence type="ECO:0000256" key="5">
    <source>
        <dbReference type="SAM" id="MobiDB-lite"/>
    </source>
</evidence>
<dbReference type="InterPro" id="IPR014755">
    <property type="entry name" value="Cu-Rt/internalin_Ig-like"/>
</dbReference>
<accession>A0ABW2ZT97</accession>
<evidence type="ECO:0000256" key="4">
    <source>
        <dbReference type="ARBA" id="ARBA00023008"/>
    </source>
</evidence>
<evidence type="ECO:0000256" key="3">
    <source>
        <dbReference type="ARBA" id="ARBA00022729"/>
    </source>
</evidence>
<gene>
    <name evidence="8" type="ORF">ACFQZV_10870</name>
</gene>
<organism evidence="8 9">
    <name type="scientific">Microbacterium koreense</name>
    <dbReference type="NCBI Taxonomy" id="323761"/>
    <lineage>
        <taxon>Bacteria</taxon>
        <taxon>Bacillati</taxon>
        <taxon>Actinomycetota</taxon>
        <taxon>Actinomycetes</taxon>
        <taxon>Micrococcales</taxon>
        <taxon>Microbacteriaceae</taxon>
        <taxon>Microbacterium</taxon>
    </lineage>
</organism>
<dbReference type="InterPro" id="IPR014756">
    <property type="entry name" value="Ig_E-set"/>
</dbReference>
<dbReference type="PANTHER" id="PTHR34820:SF4">
    <property type="entry name" value="INNER MEMBRANE PROTEIN YEBZ"/>
    <property type="match status" value="1"/>
</dbReference>
<proteinExistence type="predicted"/>
<protein>
    <submittedName>
        <fullName evidence="8">Copper resistance protein CopC</fullName>
    </submittedName>
</protein>
<keyword evidence="6" id="KW-0472">Membrane</keyword>
<feature type="transmembrane region" description="Helical" evidence="6">
    <location>
        <begin position="179"/>
        <end position="201"/>
    </location>
</feature>
<keyword evidence="6" id="KW-0812">Transmembrane</keyword>
<keyword evidence="3" id="KW-0732">Signal</keyword>
<comment type="caution">
    <text evidence="8">The sequence shown here is derived from an EMBL/GenBank/DDBJ whole genome shotgun (WGS) entry which is preliminary data.</text>
</comment>
<dbReference type="RefSeq" id="WP_378749434.1">
    <property type="nucleotide sequence ID" value="NZ_JBHSSV010000001.1"/>
</dbReference>
<evidence type="ECO:0000256" key="6">
    <source>
        <dbReference type="SAM" id="Phobius"/>
    </source>
</evidence>
<dbReference type="EMBL" id="JBHTIM010000001">
    <property type="protein sequence ID" value="MFD0781795.1"/>
    <property type="molecule type" value="Genomic_DNA"/>
</dbReference>
<dbReference type="Gene3D" id="2.60.40.1220">
    <property type="match status" value="1"/>
</dbReference>
<feature type="region of interest" description="Disordered" evidence="5">
    <location>
        <begin position="133"/>
        <end position="170"/>
    </location>
</feature>
<dbReference type="Pfam" id="PF04234">
    <property type="entry name" value="CopC"/>
    <property type="match status" value="1"/>
</dbReference>
<keyword evidence="6" id="KW-1133">Transmembrane helix</keyword>
<keyword evidence="2" id="KW-0479">Metal-binding</keyword>
<dbReference type="Proteomes" id="UP001597042">
    <property type="component" value="Unassembled WGS sequence"/>
</dbReference>
<evidence type="ECO:0000256" key="1">
    <source>
        <dbReference type="ARBA" id="ARBA00004196"/>
    </source>
</evidence>